<feature type="transmembrane region" description="Helical" evidence="7">
    <location>
        <begin position="294"/>
        <end position="318"/>
    </location>
</feature>
<comment type="caution">
    <text evidence="9">The sequence shown here is derived from an EMBL/GenBank/DDBJ whole genome shotgun (WGS) entry which is preliminary data.</text>
</comment>
<keyword evidence="10" id="KW-1185">Reference proteome</keyword>
<dbReference type="EMBL" id="BLAJ01000018">
    <property type="protein sequence ID" value="GES53419.1"/>
    <property type="molecule type" value="Genomic_DNA"/>
</dbReference>
<keyword evidence="6 7" id="KW-0472">Membrane</keyword>
<dbReference type="Gene3D" id="1.10.3720.10">
    <property type="entry name" value="MetI-like"/>
    <property type="match status" value="1"/>
</dbReference>
<name>A0ABQ0ZDY7_9HYPH</name>
<dbReference type="SUPFAM" id="SSF161098">
    <property type="entry name" value="MetI-like"/>
    <property type="match status" value="1"/>
</dbReference>
<evidence type="ECO:0000256" key="4">
    <source>
        <dbReference type="ARBA" id="ARBA00022692"/>
    </source>
</evidence>
<keyword evidence="2 7" id="KW-0813">Transport</keyword>
<dbReference type="PANTHER" id="PTHR43005:SF1">
    <property type="entry name" value="SPERMIDINE_PUTRESCINE TRANSPORT SYSTEM PERMEASE PROTEIN"/>
    <property type="match status" value="1"/>
</dbReference>
<evidence type="ECO:0000256" key="1">
    <source>
        <dbReference type="ARBA" id="ARBA00004651"/>
    </source>
</evidence>
<evidence type="ECO:0000313" key="9">
    <source>
        <dbReference type="EMBL" id="GES53419.1"/>
    </source>
</evidence>
<keyword evidence="4 7" id="KW-0812">Transmembrane</keyword>
<comment type="subcellular location">
    <subcellularLocation>
        <location evidence="1 7">Cell membrane</location>
        <topology evidence="1 7">Multi-pass membrane protein</topology>
    </subcellularLocation>
</comment>
<evidence type="ECO:0000256" key="5">
    <source>
        <dbReference type="ARBA" id="ARBA00022989"/>
    </source>
</evidence>
<dbReference type="PANTHER" id="PTHR43005">
    <property type="entry name" value="BLR7065 PROTEIN"/>
    <property type="match status" value="1"/>
</dbReference>
<evidence type="ECO:0000313" key="10">
    <source>
        <dbReference type="Proteomes" id="UP000390335"/>
    </source>
</evidence>
<reference evidence="9 10" key="1">
    <citation type="journal article" date="2020" name="Genome Biol. Evol.">
        <title>Rhizobium dioscoreae sp. nov., a plant growth-promoting bacterium isolated from yam (Dioscorea species).</title>
        <authorList>
            <person name="Ouyabe M."/>
            <person name="Tanaka N."/>
            <person name="Shiwa Y."/>
            <person name="Fujita N."/>
            <person name="Kikuno H."/>
            <person name="Babil P."/>
            <person name="Shiwachi H."/>
        </authorList>
    </citation>
    <scope>NUCLEOTIDE SEQUENCE [LARGE SCALE GENOMIC DNA]</scope>
    <source>
        <strain evidence="9 10">S-93</strain>
    </source>
</reference>
<feature type="transmembrane region" description="Helical" evidence="7">
    <location>
        <begin position="43"/>
        <end position="69"/>
    </location>
</feature>
<feature type="transmembrane region" description="Helical" evidence="7">
    <location>
        <begin position="138"/>
        <end position="159"/>
    </location>
</feature>
<evidence type="ECO:0000256" key="2">
    <source>
        <dbReference type="ARBA" id="ARBA00022448"/>
    </source>
</evidence>
<protein>
    <submittedName>
        <fullName evidence="9">ABC transporter permease</fullName>
    </submittedName>
</protein>
<keyword evidence="3" id="KW-1003">Cell membrane</keyword>
<evidence type="ECO:0000259" key="8">
    <source>
        <dbReference type="PROSITE" id="PS50928"/>
    </source>
</evidence>
<dbReference type="InterPro" id="IPR000515">
    <property type="entry name" value="MetI-like"/>
</dbReference>
<organism evidence="9 10">
    <name type="scientific">Rhizobium dioscoreae</name>
    <dbReference type="NCBI Taxonomy" id="2653122"/>
    <lineage>
        <taxon>Bacteria</taxon>
        <taxon>Pseudomonadati</taxon>
        <taxon>Pseudomonadota</taxon>
        <taxon>Alphaproteobacteria</taxon>
        <taxon>Hyphomicrobiales</taxon>
        <taxon>Rhizobiaceae</taxon>
        <taxon>Rhizobium/Agrobacterium group</taxon>
        <taxon>Rhizobium</taxon>
    </lineage>
</organism>
<evidence type="ECO:0000256" key="3">
    <source>
        <dbReference type="ARBA" id="ARBA00022475"/>
    </source>
</evidence>
<feature type="transmembrane region" description="Helical" evidence="7">
    <location>
        <begin position="105"/>
        <end position="126"/>
    </location>
</feature>
<evidence type="ECO:0000256" key="7">
    <source>
        <dbReference type="RuleBase" id="RU363032"/>
    </source>
</evidence>
<dbReference type="PROSITE" id="PS50928">
    <property type="entry name" value="ABC_TM1"/>
    <property type="match status" value="1"/>
</dbReference>
<sequence length="326" mass="36764">MKQTAFERRERELLQMTSITDTLDRRHDRRPWLKRLADASEPYLYSAPALILIIAVMLVPLAIGISYAFRDIQLLNPFSGGFIGLEHLRDLSKDKAFYWALKNTLWWTGASVVLQFIFGLILALLLDKPFFGRSIVQALVFLPWAVPSFLAGLNWSWLFNPVIGPIPHWLYAMGLMSEPGNILSDPNYAMWGPIIANVWWGIPFFAITLLAALQAIPRDLYEAASIDGAGWFERFRSITLPFLAPTIAITVLLRTVWISNFADLIVVMTGGGPADRTQIVASYIFTQAFKRLDFGYASAIALVLLVLLLAYSMLIILLRQTLLNKD</sequence>
<dbReference type="Proteomes" id="UP000390335">
    <property type="component" value="Unassembled WGS sequence"/>
</dbReference>
<accession>A0ABQ0ZDY7</accession>
<keyword evidence="5 7" id="KW-1133">Transmembrane helix</keyword>
<feature type="transmembrane region" description="Helical" evidence="7">
    <location>
        <begin position="237"/>
        <end position="258"/>
    </location>
</feature>
<gene>
    <name evidence="9" type="ORF">RsS93_60330</name>
</gene>
<dbReference type="CDD" id="cd06261">
    <property type="entry name" value="TM_PBP2"/>
    <property type="match status" value="1"/>
</dbReference>
<feature type="domain" description="ABC transmembrane type-1" evidence="8">
    <location>
        <begin position="101"/>
        <end position="315"/>
    </location>
</feature>
<feature type="transmembrane region" description="Helical" evidence="7">
    <location>
        <begin position="194"/>
        <end position="216"/>
    </location>
</feature>
<evidence type="ECO:0000256" key="6">
    <source>
        <dbReference type="ARBA" id="ARBA00023136"/>
    </source>
</evidence>
<dbReference type="InterPro" id="IPR035906">
    <property type="entry name" value="MetI-like_sf"/>
</dbReference>
<dbReference type="Pfam" id="PF00528">
    <property type="entry name" value="BPD_transp_1"/>
    <property type="match status" value="1"/>
</dbReference>
<proteinExistence type="inferred from homology"/>
<comment type="similarity">
    <text evidence="7">Belongs to the binding-protein-dependent transport system permease family.</text>
</comment>